<dbReference type="GO" id="GO:0043190">
    <property type="term" value="C:ATP-binding cassette (ABC) transporter complex"/>
    <property type="evidence" value="ECO:0007669"/>
    <property type="project" value="InterPro"/>
</dbReference>
<comment type="subcellular location">
    <subcellularLocation>
        <location evidence="1">Cell membrane</location>
        <topology evidence="1">Lipid-anchor</topology>
    </subcellularLocation>
</comment>
<evidence type="ECO:0000256" key="8">
    <source>
        <dbReference type="SAM" id="MobiDB-lite"/>
    </source>
</evidence>
<dbReference type="CDD" id="cd08504">
    <property type="entry name" value="PBP2_OppA"/>
    <property type="match status" value="1"/>
</dbReference>
<evidence type="ECO:0000256" key="2">
    <source>
        <dbReference type="ARBA" id="ARBA00005695"/>
    </source>
</evidence>
<evidence type="ECO:0000313" key="11">
    <source>
        <dbReference type="EMBL" id="TCT22420.1"/>
    </source>
</evidence>
<evidence type="ECO:0000256" key="3">
    <source>
        <dbReference type="ARBA" id="ARBA00022448"/>
    </source>
</evidence>
<dbReference type="PIRSF" id="PIRSF002741">
    <property type="entry name" value="MppA"/>
    <property type="match status" value="1"/>
</dbReference>
<evidence type="ECO:0000256" key="6">
    <source>
        <dbReference type="ARBA" id="ARBA00023139"/>
    </source>
</evidence>
<protein>
    <submittedName>
        <fullName evidence="11">Oligopeptide transport system substrate-binding protein</fullName>
    </submittedName>
</protein>
<keyword evidence="5" id="KW-0653">Protein transport</keyword>
<dbReference type="PANTHER" id="PTHR30290:SF10">
    <property type="entry name" value="PERIPLASMIC OLIGOPEPTIDE-BINDING PROTEIN-RELATED"/>
    <property type="match status" value="1"/>
</dbReference>
<dbReference type="FunFam" id="3.90.76.10:FF:000001">
    <property type="entry name" value="Oligopeptide ABC transporter substrate-binding protein"/>
    <property type="match status" value="1"/>
</dbReference>
<feature type="domain" description="Solute-binding protein family 5" evidence="10">
    <location>
        <begin position="95"/>
        <end position="496"/>
    </location>
</feature>
<comment type="similarity">
    <text evidence="2">Belongs to the bacterial solute-binding protein 5 family.</text>
</comment>
<dbReference type="GO" id="GO:1904680">
    <property type="term" value="F:peptide transmembrane transporter activity"/>
    <property type="evidence" value="ECO:0007669"/>
    <property type="project" value="TreeGrafter"/>
</dbReference>
<dbReference type="Gene3D" id="3.90.76.10">
    <property type="entry name" value="Dipeptide-binding Protein, Domain 1"/>
    <property type="match status" value="1"/>
</dbReference>
<keyword evidence="3" id="KW-0813">Transport</keyword>
<dbReference type="Proteomes" id="UP000294650">
    <property type="component" value="Unassembled WGS sequence"/>
</dbReference>
<dbReference type="EMBL" id="SMAN01000009">
    <property type="protein sequence ID" value="TCT22420.1"/>
    <property type="molecule type" value="Genomic_DNA"/>
</dbReference>
<comment type="caution">
    <text evidence="11">The sequence shown here is derived from an EMBL/GenBank/DDBJ whole genome shotgun (WGS) entry which is preliminary data.</text>
</comment>
<proteinExistence type="inferred from homology"/>
<dbReference type="GO" id="GO:0015833">
    <property type="term" value="P:peptide transport"/>
    <property type="evidence" value="ECO:0007669"/>
    <property type="project" value="UniProtKB-KW"/>
</dbReference>
<evidence type="ECO:0000256" key="4">
    <source>
        <dbReference type="ARBA" id="ARBA00022729"/>
    </source>
</evidence>
<reference evidence="11 12" key="1">
    <citation type="submission" date="2019-03" db="EMBL/GenBank/DDBJ databases">
        <title>Genomic Encyclopedia of Type Strains, Phase IV (KMG-IV): sequencing the most valuable type-strain genomes for metagenomic binning, comparative biology and taxonomic classification.</title>
        <authorList>
            <person name="Goeker M."/>
        </authorList>
    </citation>
    <scope>NUCLEOTIDE SEQUENCE [LARGE SCALE GENOMIC DNA]</scope>
    <source>
        <strain evidence="11 12">DSM 25894</strain>
    </source>
</reference>
<keyword evidence="12" id="KW-1185">Reference proteome</keyword>
<dbReference type="Pfam" id="PF00496">
    <property type="entry name" value="SBP_bac_5"/>
    <property type="match status" value="1"/>
</dbReference>
<dbReference type="InterPro" id="IPR039424">
    <property type="entry name" value="SBP_5"/>
</dbReference>
<evidence type="ECO:0000256" key="5">
    <source>
        <dbReference type="ARBA" id="ARBA00022856"/>
    </source>
</evidence>
<gene>
    <name evidence="11" type="ORF">EDD68_10966</name>
</gene>
<feature type="signal peptide" evidence="9">
    <location>
        <begin position="1"/>
        <end position="24"/>
    </location>
</feature>
<dbReference type="PROSITE" id="PS51257">
    <property type="entry name" value="PROKAR_LIPOPROTEIN"/>
    <property type="match status" value="1"/>
</dbReference>
<dbReference type="PANTHER" id="PTHR30290">
    <property type="entry name" value="PERIPLASMIC BINDING COMPONENT OF ABC TRANSPORTER"/>
    <property type="match status" value="1"/>
</dbReference>
<evidence type="ECO:0000256" key="1">
    <source>
        <dbReference type="ARBA" id="ARBA00004193"/>
    </source>
</evidence>
<keyword evidence="4 9" id="KW-0732">Signal</keyword>
<keyword evidence="5" id="KW-0571">Peptide transport</keyword>
<dbReference type="Gene3D" id="3.40.190.10">
    <property type="entry name" value="Periplasmic binding protein-like II"/>
    <property type="match status" value="1"/>
</dbReference>
<dbReference type="Gene3D" id="3.10.105.10">
    <property type="entry name" value="Dipeptide-binding Protein, Domain 3"/>
    <property type="match status" value="1"/>
</dbReference>
<dbReference type="InterPro" id="IPR000914">
    <property type="entry name" value="SBP_5_dom"/>
</dbReference>
<dbReference type="InterPro" id="IPR030678">
    <property type="entry name" value="Peptide/Ni-bd"/>
</dbReference>
<dbReference type="GO" id="GO:0030288">
    <property type="term" value="C:outer membrane-bounded periplasmic space"/>
    <property type="evidence" value="ECO:0007669"/>
    <property type="project" value="UniProtKB-ARBA"/>
</dbReference>
<dbReference type="AlphaFoldDB" id="A0A4R3N083"/>
<accession>A0A4R3N083</accession>
<dbReference type="FunFam" id="3.10.105.10:FF:000001">
    <property type="entry name" value="Oligopeptide ABC transporter, oligopeptide-binding protein"/>
    <property type="match status" value="1"/>
</dbReference>
<keyword evidence="7" id="KW-0449">Lipoprotein</keyword>
<evidence type="ECO:0000259" key="10">
    <source>
        <dbReference type="Pfam" id="PF00496"/>
    </source>
</evidence>
<dbReference type="RefSeq" id="WP_132371734.1">
    <property type="nucleotide sequence ID" value="NZ_SMAN01000009.1"/>
</dbReference>
<evidence type="ECO:0000313" key="12">
    <source>
        <dbReference type="Proteomes" id="UP000294650"/>
    </source>
</evidence>
<evidence type="ECO:0000256" key="9">
    <source>
        <dbReference type="SAM" id="SignalP"/>
    </source>
</evidence>
<dbReference type="OrthoDB" id="9801912at2"/>
<name>A0A4R3N083_9BACI</name>
<organism evidence="11 12">
    <name type="scientific">Melghiribacillus thermohalophilus</name>
    <dbReference type="NCBI Taxonomy" id="1324956"/>
    <lineage>
        <taxon>Bacteria</taxon>
        <taxon>Bacillati</taxon>
        <taxon>Bacillota</taxon>
        <taxon>Bacilli</taxon>
        <taxon>Bacillales</taxon>
        <taxon>Bacillaceae</taxon>
        <taxon>Melghiribacillus</taxon>
    </lineage>
</organism>
<sequence>MKKTKWFLLLVLGLVLSMFLAACGGDDGDENAGDDTGNEEQNEGENGEDEEKILRILESAEIPTMDPSLATDVVALNFIDATYEGLYRVAPGGEIVSGLANKDETEVSEDGLTWTFHLRDDATWSNGEPVTAHDFVYSWRRAIDPETGSQYGPYFFSGLVKNATEISATDEDGNPLYPDMFGKVEELGVTAVDDYTLQVELVNPAPYFESFAAFPVFVPLNEEFVESQGENFALEVENMIFNGPFVMTEWKHEESWTLEKNPDYWDAENVGLDGIEVSVVKERSTAVNLYESGEVDRVGLSGDFIDQYKTRPDYGTAMEPVTFYLQFNRESAEKAEYMNNENFRRALATGFSKQEFIDVVYKNDSVPANGLVPKEFVKHPETGEDFRDLSGDHLVSDIEGAQEAWEKAKEELGFDEVTITFMSGDTETSKLTTEFFKDQWENNLPGLTVELKNVPFKERLRLSREGLFEVVFSGWGPDYLDPMTFMDLFVTDGSYNDGSYSNEQFDELIELAKTEYAQDQNKRWEAMVQAEQILMDEVGIGPVFQRARSFLQQPYVKNMELNPFGPDFSFKYVTIEK</sequence>
<keyword evidence="6" id="KW-0564">Palmitate</keyword>
<feature type="region of interest" description="Disordered" evidence="8">
    <location>
        <begin position="29"/>
        <end position="50"/>
    </location>
</feature>
<dbReference type="SUPFAM" id="SSF53850">
    <property type="entry name" value="Periplasmic binding protein-like II"/>
    <property type="match status" value="1"/>
</dbReference>
<evidence type="ECO:0000256" key="7">
    <source>
        <dbReference type="ARBA" id="ARBA00023288"/>
    </source>
</evidence>
<feature type="chain" id="PRO_5038450374" evidence="9">
    <location>
        <begin position="25"/>
        <end position="577"/>
    </location>
</feature>